<dbReference type="InterPro" id="IPR033985">
    <property type="entry name" value="SusD-like_N"/>
</dbReference>
<feature type="domain" description="RagB/SusD" evidence="6">
    <location>
        <begin position="268"/>
        <end position="544"/>
    </location>
</feature>
<sequence>MNKQFFKIAFGIIIISSSVLISSCKRYLEVVPKQQVSDATLWATSDNADLFLNNIYAAVPTLDVSDPWENFSDNSLNGQAGRTSTNIYGPGIYTPANTPNKWGQYANIRKCNLFIEKVTASSLPEDWKKTRLAEARFLRAYFYSLLWTYHGGVPIITDVLNINEQGDAVFRSRNTSEETAGFIISECAAIAGDLPVDAESGRATRGAALTLEGYTELFNASPLKNPSNDLSRWEQAAATYKKVIDLNKYSLFPDYSTLFYEDNNNNQEVIFSRQHLGGTSLANYIGQIGPRFVNGSLTGWGHVDPTQDLVDEYAMANGLPITDPASGYDAQHPYENRENRFYQSIIYDESVWLGATMIMKQGVGSLNATDLNNSSISTRTGYYVIKGVNPKYAGAQDNGNSANWIIFRYAEVLLSYAEAKNEAAGPDQSVYDAINAVRNRSNLPDIQTGLNKEEMRKVIARERRVELAFEEKRLPDLLRLKLAETKLNGTVHAIKIDIVGGNTVYTVVPAGGGAKVFDPAKNYVLPIPQSAIDKNPNLEQNPNY</sequence>
<feature type="domain" description="SusD-like N-terminal" evidence="7">
    <location>
        <begin position="92"/>
        <end position="209"/>
    </location>
</feature>
<dbReference type="InterPro" id="IPR012944">
    <property type="entry name" value="SusD_RagB_dom"/>
</dbReference>
<evidence type="ECO:0000313" key="9">
    <source>
        <dbReference type="Proteomes" id="UP000199031"/>
    </source>
</evidence>
<dbReference type="EMBL" id="FOXQ01000010">
    <property type="protein sequence ID" value="SFQ37957.1"/>
    <property type="molecule type" value="Genomic_DNA"/>
</dbReference>
<dbReference type="Gene3D" id="1.25.40.390">
    <property type="match status" value="1"/>
</dbReference>
<protein>
    <submittedName>
        <fullName evidence="8">Starch-binding associating with outer membrane</fullName>
    </submittedName>
</protein>
<comment type="subcellular location">
    <subcellularLocation>
        <location evidence="1">Cell outer membrane</location>
    </subcellularLocation>
</comment>
<dbReference type="GO" id="GO:0009279">
    <property type="term" value="C:cell outer membrane"/>
    <property type="evidence" value="ECO:0007669"/>
    <property type="project" value="UniProtKB-SubCell"/>
</dbReference>
<name>A0A1I5Y1T9_9BACT</name>
<gene>
    <name evidence="8" type="ORF">SAMN05444277_11081</name>
</gene>
<keyword evidence="4" id="KW-0472">Membrane</keyword>
<keyword evidence="9" id="KW-1185">Reference proteome</keyword>
<evidence type="ECO:0000256" key="1">
    <source>
        <dbReference type="ARBA" id="ARBA00004442"/>
    </source>
</evidence>
<evidence type="ECO:0000256" key="4">
    <source>
        <dbReference type="ARBA" id="ARBA00023136"/>
    </source>
</evidence>
<proteinExistence type="inferred from homology"/>
<evidence type="ECO:0000313" key="8">
    <source>
        <dbReference type="EMBL" id="SFQ37957.1"/>
    </source>
</evidence>
<keyword evidence="3" id="KW-0732">Signal</keyword>
<keyword evidence="5" id="KW-0998">Cell outer membrane</keyword>
<reference evidence="8 9" key="1">
    <citation type="submission" date="2016-10" db="EMBL/GenBank/DDBJ databases">
        <authorList>
            <person name="de Groot N.N."/>
        </authorList>
    </citation>
    <scope>NUCLEOTIDE SEQUENCE [LARGE SCALE GENOMIC DNA]</scope>
    <source>
        <strain evidence="8 9">DSM 28286</strain>
    </source>
</reference>
<dbReference type="STRING" id="1465490.SAMN05444277_11081"/>
<accession>A0A1I5Y1T9</accession>
<comment type="similarity">
    <text evidence="2">Belongs to the SusD family.</text>
</comment>
<evidence type="ECO:0000259" key="6">
    <source>
        <dbReference type="Pfam" id="PF07980"/>
    </source>
</evidence>
<dbReference type="SUPFAM" id="SSF48452">
    <property type="entry name" value="TPR-like"/>
    <property type="match status" value="1"/>
</dbReference>
<dbReference type="RefSeq" id="WP_177191929.1">
    <property type="nucleotide sequence ID" value="NZ_FOXQ01000010.1"/>
</dbReference>
<dbReference type="InterPro" id="IPR011990">
    <property type="entry name" value="TPR-like_helical_dom_sf"/>
</dbReference>
<evidence type="ECO:0000259" key="7">
    <source>
        <dbReference type="Pfam" id="PF14322"/>
    </source>
</evidence>
<evidence type="ECO:0000256" key="2">
    <source>
        <dbReference type="ARBA" id="ARBA00006275"/>
    </source>
</evidence>
<dbReference type="AlphaFoldDB" id="A0A1I5Y1T9"/>
<evidence type="ECO:0000256" key="3">
    <source>
        <dbReference type="ARBA" id="ARBA00022729"/>
    </source>
</evidence>
<dbReference type="Pfam" id="PF07980">
    <property type="entry name" value="SusD_RagB"/>
    <property type="match status" value="1"/>
</dbReference>
<dbReference type="PROSITE" id="PS51257">
    <property type="entry name" value="PROKAR_LIPOPROTEIN"/>
    <property type="match status" value="1"/>
</dbReference>
<organism evidence="8 9">
    <name type="scientific">Parafilimonas terrae</name>
    <dbReference type="NCBI Taxonomy" id="1465490"/>
    <lineage>
        <taxon>Bacteria</taxon>
        <taxon>Pseudomonadati</taxon>
        <taxon>Bacteroidota</taxon>
        <taxon>Chitinophagia</taxon>
        <taxon>Chitinophagales</taxon>
        <taxon>Chitinophagaceae</taxon>
        <taxon>Parafilimonas</taxon>
    </lineage>
</organism>
<dbReference type="Proteomes" id="UP000199031">
    <property type="component" value="Unassembled WGS sequence"/>
</dbReference>
<dbReference type="Pfam" id="PF14322">
    <property type="entry name" value="SusD-like_3"/>
    <property type="match status" value="1"/>
</dbReference>
<evidence type="ECO:0000256" key="5">
    <source>
        <dbReference type="ARBA" id="ARBA00023237"/>
    </source>
</evidence>